<proteinExistence type="predicted"/>
<reference evidence="2" key="1">
    <citation type="submission" date="2011-07" db="EMBL/GenBank/DDBJ databases">
        <title>Divergent evolution of antigenic variation in African trypanosomes.</title>
        <authorList>
            <person name="Jackson A.P."/>
            <person name="Berry A."/>
            <person name="Allison H.C."/>
            <person name="Burton P."/>
            <person name="Anderson J."/>
            <person name="Aslett M."/>
            <person name="Brown R."/>
            <person name="Corton N."/>
            <person name="Harris D."/>
            <person name="Hauser H."/>
            <person name="Gamble J."/>
            <person name="Gilderthorp R."/>
            <person name="McQuillan J."/>
            <person name="Quail M.A."/>
            <person name="Sanders M."/>
            <person name="Van Tonder A."/>
            <person name="Ginger M.L."/>
            <person name="Donelson J.E."/>
            <person name="Field M.C."/>
            <person name="Barry J.D."/>
            <person name="Berriman M."/>
            <person name="Hertz-Fowler C."/>
        </authorList>
    </citation>
    <scope>NUCLEOTIDE SEQUENCE [LARGE SCALE GENOMIC DNA]</scope>
    <source>
        <strain evidence="2">IL3000</strain>
    </source>
</reference>
<keyword evidence="2" id="KW-1185">Reference proteome</keyword>
<reference evidence="1 2" key="2">
    <citation type="journal article" date="2012" name="Proc. Natl. Acad. Sci. U.S.A.">
        <title>Antigenic diversity is generated by distinct evolutionary mechanisms in African trypanosome species.</title>
        <authorList>
            <person name="Jackson A.P."/>
            <person name="Berry A."/>
            <person name="Aslett M."/>
            <person name="Allison H.C."/>
            <person name="Burton P."/>
            <person name="Vavrova-Anderson J."/>
            <person name="Brown R."/>
            <person name="Browne H."/>
            <person name="Corton N."/>
            <person name="Hauser H."/>
            <person name="Gamble J."/>
            <person name="Gilderthorp R."/>
            <person name="Marcello L."/>
            <person name="McQuillan J."/>
            <person name="Otto T.D."/>
            <person name="Quail M.A."/>
            <person name="Sanders M.J."/>
            <person name="van Tonder A."/>
            <person name="Ginger M.L."/>
            <person name="Field M.C."/>
            <person name="Barry J.D."/>
            <person name="Hertz-Fowler C."/>
            <person name="Berriman M."/>
        </authorList>
    </citation>
    <scope>NUCLEOTIDE SEQUENCE [LARGE SCALE GENOMIC DNA]</scope>
    <source>
        <strain evidence="1 2">IL3000</strain>
    </source>
</reference>
<dbReference type="Proteomes" id="UP000000702">
    <property type="component" value="Unassembled WGS sequence"/>
</dbReference>
<sequence length="155" mass="17950">MEEILVVRRPWILMMAVSEAVGIYRERNHNGEHHKLLCKVLSDVSAIFHSVKEGIILPKAVKIHFAKESDKEINMLVERLHEQYHIPENYKSRCWKNCRPENGEPYHGNSIPHDLLCLCTSRQIEHHFKAGNIPCMELMGSIECEQIIHKSSLGM</sequence>
<protein>
    <submittedName>
        <fullName evidence="1">WGS project CAEQ00000000 data, annotated contig 2179</fullName>
    </submittedName>
</protein>
<evidence type="ECO:0000313" key="1">
    <source>
        <dbReference type="EMBL" id="CCD14824.1"/>
    </source>
</evidence>
<name>F9WC34_TRYCI</name>
<organism evidence="1 2">
    <name type="scientific">Trypanosoma congolense (strain IL3000)</name>
    <dbReference type="NCBI Taxonomy" id="1068625"/>
    <lineage>
        <taxon>Eukaryota</taxon>
        <taxon>Discoba</taxon>
        <taxon>Euglenozoa</taxon>
        <taxon>Kinetoplastea</taxon>
        <taxon>Metakinetoplastina</taxon>
        <taxon>Trypanosomatida</taxon>
        <taxon>Trypanosomatidae</taxon>
        <taxon>Trypanosoma</taxon>
        <taxon>Nannomonas</taxon>
    </lineage>
</organism>
<gene>
    <name evidence="1" type="ORF">TCIL3000_0_54030</name>
</gene>
<dbReference type="AlphaFoldDB" id="F9WC34"/>
<dbReference type="EMBL" id="CAEQ01001662">
    <property type="protein sequence ID" value="CCD14824.1"/>
    <property type="molecule type" value="Genomic_DNA"/>
</dbReference>
<accession>F9WC34</accession>
<comment type="caution">
    <text evidence="1">The sequence shown here is derived from an EMBL/GenBank/DDBJ whole genome shotgun (WGS) entry which is preliminary data.</text>
</comment>
<dbReference type="VEuPathDB" id="TriTrypDB:TcIL3000_0_54030"/>
<evidence type="ECO:0000313" key="2">
    <source>
        <dbReference type="Proteomes" id="UP000000702"/>
    </source>
</evidence>